<evidence type="ECO:0000256" key="1">
    <source>
        <dbReference type="SAM" id="Phobius"/>
    </source>
</evidence>
<gene>
    <name evidence="2" type="ORF">BH720_07740</name>
</gene>
<feature type="transmembrane region" description="Helical" evidence="1">
    <location>
        <begin position="48"/>
        <end position="69"/>
    </location>
</feature>
<dbReference type="AlphaFoldDB" id="A0A1E5QM95"/>
<dbReference type="RefSeq" id="WP_069966604.1">
    <property type="nucleotide sequence ID" value="NZ_CM124774.1"/>
</dbReference>
<reference evidence="2" key="1">
    <citation type="submission" date="2016-09" db="EMBL/GenBank/DDBJ databases">
        <title>Draft genome of thermotolerant cyanobacterium Desertifilum sp. strain IPPAS B-1220.</title>
        <authorList>
            <person name="Sinetova M.A."/>
            <person name="Bolakhan K."/>
            <person name="Zayadan B.K."/>
            <person name="Mironov K.S."/>
            <person name="Ustinova V."/>
            <person name="Kupriyanova E.V."/>
            <person name="Sidorov R.A."/>
            <person name="Skrypnik A.N."/>
            <person name="Gogoleva N.E."/>
            <person name="Gogolev Y.V."/>
            <person name="Los D.A."/>
        </authorList>
    </citation>
    <scope>NUCLEOTIDE SEQUENCE [LARGE SCALE GENOMIC DNA]</scope>
    <source>
        <strain evidence="2">IPPAS B-1220</strain>
    </source>
</reference>
<protein>
    <submittedName>
        <fullName evidence="2">Uncharacterized protein</fullName>
    </submittedName>
</protein>
<keyword evidence="1" id="KW-0812">Transmembrane</keyword>
<keyword evidence="1" id="KW-1133">Transmembrane helix</keyword>
<proteinExistence type="predicted"/>
<dbReference type="OrthoDB" id="582668at2"/>
<comment type="caution">
    <text evidence="2">The sequence shown here is derived from an EMBL/GenBank/DDBJ whole genome shotgun (WGS) entry which is preliminary data.</text>
</comment>
<keyword evidence="1" id="KW-0472">Membrane</keyword>
<organism evidence="2">
    <name type="scientific">Desertifilum tharense IPPAS B-1220</name>
    <dbReference type="NCBI Taxonomy" id="1781255"/>
    <lineage>
        <taxon>Bacteria</taxon>
        <taxon>Bacillati</taxon>
        <taxon>Cyanobacteriota</taxon>
        <taxon>Cyanophyceae</taxon>
        <taxon>Desertifilales</taxon>
        <taxon>Desertifilaceae</taxon>
        <taxon>Desertifilum</taxon>
    </lineage>
</organism>
<accession>A0A1E5QM95</accession>
<dbReference type="STRING" id="1781255.BH720_07740"/>
<dbReference type="EMBL" id="MJGC01000044">
    <property type="protein sequence ID" value="OEJ75812.1"/>
    <property type="molecule type" value="Genomic_DNA"/>
</dbReference>
<name>A0A1E5QM95_9CYAN</name>
<evidence type="ECO:0000313" key="2">
    <source>
        <dbReference type="EMBL" id="OEJ75812.1"/>
    </source>
</evidence>
<sequence>MSQFSEEDRPVVEFLRQYRPPVPPAQPELEDRVMEAIPRFHRRPKRPLWLVSGTLAAGFLAAIATHSILSPRGGLSEAEVAQLEAYVERHWGEFFGGGEAEAMETAEIWLLPDAPSLLSQEN</sequence>